<feature type="domain" description="AB hydrolase-1" evidence="1">
    <location>
        <begin position="30"/>
        <end position="211"/>
    </location>
</feature>
<evidence type="ECO:0000313" key="3">
    <source>
        <dbReference type="Proteomes" id="UP001056109"/>
    </source>
</evidence>
<dbReference type="InterPro" id="IPR000073">
    <property type="entry name" value="AB_hydrolase_1"/>
</dbReference>
<accession>A0ABY5AEY7</accession>
<dbReference type="RefSeq" id="WP_252672588.1">
    <property type="nucleotide sequence ID" value="NZ_CP099547.1"/>
</dbReference>
<gene>
    <name evidence="2" type="ORF">NG665_05105</name>
</gene>
<evidence type="ECO:0000259" key="1">
    <source>
        <dbReference type="Pfam" id="PF12697"/>
    </source>
</evidence>
<dbReference type="Pfam" id="PF12697">
    <property type="entry name" value="Abhydrolase_6"/>
    <property type="match status" value="1"/>
</dbReference>
<sequence>MAILFPGLALAPELYEIGFPNTHILDPWIHPWSDAPAALLERATNTPTTVIGHSLGALVALEWAIHRPELVSHLLLLDPTFPQAHPNTKPHEAFFRVGSQLAAVFSPVVGLALKPFVSQEVLTKRYRGRDNARFLFSELYHASRLESRVHHKLASQQLSSDIYVTILVGSGNADEKQFLGQQQHLATLLNARLVNLWGEKHLFPLAHPEFVQPFISPA</sequence>
<organism evidence="2 3">
    <name type="scientific">Arcanobacterium pinnipediorum</name>
    <dbReference type="NCBI Taxonomy" id="1503041"/>
    <lineage>
        <taxon>Bacteria</taxon>
        <taxon>Bacillati</taxon>
        <taxon>Actinomycetota</taxon>
        <taxon>Actinomycetes</taxon>
        <taxon>Actinomycetales</taxon>
        <taxon>Actinomycetaceae</taxon>
        <taxon>Arcanobacterium</taxon>
    </lineage>
</organism>
<evidence type="ECO:0000313" key="2">
    <source>
        <dbReference type="EMBL" id="USR78774.1"/>
    </source>
</evidence>
<protein>
    <submittedName>
        <fullName evidence="2">Alpha/beta hydrolase</fullName>
    </submittedName>
</protein>
<keyword evidence="3" id="KW-1185">Reference proteome</keyword>
<dbReference type="Gene3D" id="3.40.50.1820">
    <property type="entry name" value="alpha/beta hydrolase"/>
    <property type="match status" value="1"/>
</dbReference>
<dbReference type="GO" id="GO:0016787">
    <property type="term" value="F:hydrolase activity"/>
    <property type="evidence" value="ECO:0007669"/>
    <property type="project" value="UniProtKB-KW"/>
</dbReference>
<dbReference type="SUPFAM" id="SSF53474">
    <property type="entry name" value="alpha/beta-Hydrolases"/>
    <property type="match status" value="1"/>
</dbReference>
<proteinExistence type="predicted"/>
<dbReference type="InterPro" id="IPR029058">
    <property type="entry name" value="AB_hydrolase_fold"/>
</dbReference>
<name>A0ABY5AEY7_9ACTO</name>
<dbReference type="EMBL" id="CP099547">
    <property type="protein sequence ID" value="USR78774.1"/>
    <property type="molecule type" value="Genomic_DNA"/>
</dbReference>
<dbReference type="Proteomes" id="UP001056109">
    <property type="component" value="Chromosome"/>
</dbReference>
<keyword evidence="2" id="KW-0378">Hydrolase</keyword>
<reference evidence="2" key="1">
    <citation type="submission" date="2022-06" db="EMBL/GenBank/DDBJ databases">
        <title>Complete Genome Sequence of Arcanobacterium pinnipediorum strain DSM 28752 isolated from a harbour seal.</title>
        <authorList>
            <person name="Borowiak M."/>
            <person name="Kreitlow A."/>
            <person name="Alssahen M."/>
            <person name="Malorny B."/>
            <person name="Laemmler C."/>
            <person name="Prenger-Berninghoff E."/>
            <person name="Siebert U."/>
            <person name="Ploetz M."/>
            <person name="Abdulmawjood A."/>
        </authorList>
    </citation>
    <scope>NUCLEOTIDE SEQUENCE</scope>
    <source>
        <strain evidence="2">DSM 28752</strain>
    </source>
</reference>